<dbReference type="PANTHER" id="PTHR32071">
    <property type="entry name" value="TRANSCRIPTIONAL REGULATORY PROTEIN"/>
    <property type="match status" value="1"/>
</dbReference>
<sequence>MKAAVEKDFENVTDALQHNAIPLSALEAVEDVCIHISDISGKTICYSKGCEVIDNMQREDVIGRTDWEINEYIDESMTKYVLRTGKKALDKHVRYRTPSGKIADVISSTYPIFASDGSKKVEAALCIYRDVSDYLQMSNTIKKLQADLKPINSNGTQYTFKEIIGKSSIMQECIRHGKIAAESLAPILIAGPTGTGKELFAQSIHNNSQRAEKPFVAINCSAIPENLMESTLFGTVKGAYTGAVNADGLLEEARGGTLFLDEINSMDMGLQSKLLRVLETKHYRKVGSNKELVMDARILSAMNQDPMQAIEQGRIRSDLYYRLAVFCISLPGLSERKEDIEDLVLSFLASESIPMGKDLYRISDEALKVLKKHNWPGNIRELKHAITHAIFMAQRRDTVLDVSLLPDYLKKISSYHTIQTKHLTNLDANQSLKDTLSIIERSIIKETLEDCDYNISKSARKLGLSRQNLQYKMKQYGLGR</sequence>
<dbReference type="InterPro" id="IPR002197">
    <property type="entry name" value="HTH_Fis"/>
</dbReference>
<dbReference type="GO" id="GO:0043565">
    <property type="term" value="F:sequence-specific DNA binding"/>
    <property type="evidence" value="ECO:0007669"/>
    <property type="project" value="InterPro"/>
</dbReference>
<dbReference type="InterPro" id="IPR009057">
    <property type="entry name" value="Homeodomain-like_sf"/>
</dbReference>
<dbReference type="FunFam" id="3.40.50.300:FF:000006">
    <property type="entry name" value="DNA-binding transcriptional regulator NtrC"/>
    <property type="match status" value="1"/>
</dbReference>
<evidence type="ECO:0000313" key="6">
    <source>
        <dbReference type="EMBL" id="SDX83340.1"/>
    </source>
</evidence>
<dbReference type="Pfam" id="PF02954">
    <property type="entry name" value="HTH_8"/>
    <property type="match status" value="1"/>
</dbReference>
<dbReference type="PROSITE" id="PS00688">
    <property type="entry name" value="SIGMA54_INTERACT_3"/>
    <property type="match status" value="1"/>
</dbReference>
<dbReference type="PANTHER" id="PTHR32071:SF112">
    <property type="entry name" value="REGULATORY PROTEIN"/>
    <property type="match status" value="1"/>
</dbReference>
<dbReference type="STRING" id="1528.SAMN04488579_10885"/>
<accession>A0A1H3EXK1</accession>
<evidence type="ECO:0000259" key="5">
    <source>
        <dbReference type="PROSITE" id="PS50045"/>
    </source>
</evidence>
<dbReference type="RefSeq" id="WP_090244695.1">
    <property type="nucleotide sequence ID" value="NZ_FNOU01000008.1"/>
</dbReference>
<evidence type="ECO:0000256" key="1">
    <source>
        <dbReference type="ARBA" id="ARBA00022741"/>
    </source>
</evidence>
<dbReference type="Proteomes" id="UP000199652">
    <property type="component" value="Unassembled WGS sequence"/>
</dbReference>
<dbReference type="PROSITE" id="PS50045">
    <property type="entry name" value="SIGMA54_INTERACT_4"/>
    <property type="match status" value="1"/>
</dbReference>
<proteinExistence type="predicted"/>
<dbReference type="AlphaFoldDB" id="A0A1H3EXK1"/>
<keyword evidence="7" id="KW-1185">Reference proteome</keyword>
<organism evidence="6 7">
    <name type="scientific">Eubacterium barkeri</name>
    <name type="common">Clostridium barkeri</name>
    <dbReference type="NCBI Taxonomy" id="1528"/>
    <lineage>
        <taxon>Bacteria</taxon>
        <taxon>Bacillati</taxon>
        <taxon>Bacillota</taxon>
        <taxon>Clostridia</taxon>
        <taxon>Eubacteriales</taxon>
        <taxon>Eubacteriaceae</taxon>
        <taxon>Eubacterium</taxon>
    </lineage>
</organism>
<keyword evidence="4" id="KW-0804">Transcription</keyword>
<protein>
    <submittedName>
        <fullName evidence="6">Arginine utilization regulatory protein</fullName>
    </submittedName>
</protein>
<evidence type="ECO:0000256" key="3">
    <source>
        <dbReference type="ARBA" id="ARBA00023015"/>
    </source>
</evidence>
<keyword evidence="1" id="KW-0547">Nucleotide-binding</keyword>
<dbReference type="InterPro" id="IPR002078">
    <property type="entry name" value="Sigma_54_int"/>
</dbReference>
<evidence type="ECO:0000256" key="4">
    <source>
        <dbReference type="ARBA" id="ARBA00023163"/>
    </source>
</evidence>
<gene>
    <name evidence="6" type="ORF">SAMN04488579_10885</name>
</gene>
<evidence type="ECO:0000256" key="2">
    <source>
        <dbReference type="ARBA" id="ARBA00022840"/>
    </source>
</evidence>
<keyword evidence="2" id="KW-0067">ATP-binding</keyword>
<dbReference type="PRINTS" id="PR01590">
    <property type="entry name" value="HTHFIS"/>
</dbReference>
<dbReference type="OrthoDB" id="9803970at2"/>
<dbReference type="InterPro" id="IPR027417">
    <property type="entry name" value="P-loop_NTPase"/>
</dbReference>
<dbReference type="InterPro" id="IPR058031">
    <property type="entry name" value="AAA_lid_NorR"/>
</dbReference>
<dbReference type="Gene3D" id="3.30.450.20">
    <property type="entry name" value="PAS domain"/>
    <property type="match status" value="1"/>
</dbReference>
<dbReference type="Gene3D" id="1.10.8.60">
    <property type="match status" value="1"/>
</dbReference>
<dbReference type="InterPro" id="IPR003593">
    <property type="entry name" value="AAA+_ATPase"/>
</dbReference>
<dbReference type="SMART" id="SM00382">
    <property type="entry name" value="AAA"/>
    <property type="match status" value="1"/>
</dbReference>
<dbReference type="EMBL" id="FNOU01000008">
    <property type="protein sequence ID" value="SDX83340.1"/>
    <property type="molecule type" value="Genomic_DNA"/>
</dbReference>
<keyword evidence="3" id="KW-0805">Transcription regulation</keyword>
<dbReference type="InterPro" id="IPR025944">
    <property type="entry name" value="Sigma_54_int_dom_CS"/>
</dbReference>
<dbReference type="Gene3D" id="1.10.10.60">
    <property type="entry name" value="Homeodomain-like"/>
    <property type="match status" value="1"/>
</dbReference>
<dbReference type="SUPFAM" id="SSF46689">
    <property type="entry name" value="Homeodomain-like"/>
    <property type="match status" value="1"/>
</dbReference>
<name>A0A1H3EXK1_EUBBA</name>
<dbReference type="InterPro" id="IPR035965">
    <property type="entry name" value="PAS-like_dom_sf"/>
</dbReference>
<dbReference type="SUPFAM" id="SSF52540">
    <property type="entry name" value="P-loop containing nucleoside triphosphate hydrolases"/>
    <property type="match status" value="1"/>
</dbReference>
<dbReference type="CDD" id="cd00009">
    <property type="entry name" value="AAA"/>
    <property type="match status" value="1"/>
</dbReference>
<dbReference type="GO" id="GO:0005524">
    <property type="term" value="F:ATP binding"/>
    <property type="evidence" value="ECO:0007669"/>
    <property type="project" value="UniProtKB-KW"/>
</dbReference>
<dbReference type="Pfam" id="PF00158">
    <property type="entry name" value="Sigma54_activat"/>
    <property type="match status" value="1"/>
</dbReference>
<dbReference type="Gene3D" id="3.40.50.300">
    <property type="entry name" value="P-loop containing nucleotide triphosphate hydrolases"/>
    <property type="match status" value="1"/>
</dbReference>
<dbReference type="SUPFAM" id="SSF55785">
    <property type="entry name" value="PYP-like sensor domain (PAS domain)"/>
    <property type="match status" value="1"/>
</dbReference>
<reference evidence="7" key="1">
    <citation type="submission" date="2016-10" db="EMBL/GenBank/DDBJ databases">
        <authorList>
            <person name="Varghese N."/>
            <person name="Submissions S."/>
        </authorList>
    </citation>
    <scope>NUCLEOTIDE SEQUENCE [LARGE SCALE GENOMIC DNA]</scope>
    <source>
        <strain evidence="7">VPI 5359</strain>
    </source>
</reference>
<dbReference type="GO" id="GO:0006355">
    <property type="term" value="P:regulation of DNA-templated transcription"/>
    <property type="evidence" value="ECO:0007669"/>
    <property type="project" value="InterPro"/>
</dbReference>
<evidence type="ECO:0000313" key="7">
    <source>
        <dbReference type="Proteomes" id="UP000199652"/>
    </source>
</evidence>
<feature type="domain" description="Sigma-54 factor interaction" evidence="5">
    <location>
        <begin position="163"/>
        <end position="391"/>
    </location>
</feature>
<dbReference type="Pfam" id="PF25601">
    <property type="entry name" value="AAA_lid_14"/>
    <property type="match status" value="1"/>
</dbReference>